<evidence type="ECO:0000313" key="3">
    <source>
        <dbReference type="EMBL" id="RDL36100.1"/>
    </source>
</evidence>
<evidence type="ECO:0000259" key="2">
    <source>
        <dbReference type="Pfam" id="PF00248"/>
    </source>
</evidence>
<accession>A0A370TKP8</accession>
<comment type="caution">
    <text evidence="3">The sequence shown here is derived from an EMBL/GenBank/DDBJ whole genome shotgun (WGS) entry which is preliminary data.</text>
</comment>
<dbReference type="InterPro" id="IPR023210">
    <property type="entry name" value="NADP_OxRdtase_dom"/>
</dbReference>
<dbReference type="AlphaFoldDB" id="A0A370TKP8"/>
<dbReference type="STRING" id="2656787.A0A370TKP8"/>
<proteinExistence type="predicted"/>
<dbReference type="GeneID" id="43599561"/>
<reference evidence="3 4" key="1">
    <citation type="journal article" date="2018" name="IMA Fungus">
        <title>IMA Genome-F 9: Draft genome sequence of Annulohypoxylon stygium, Aspergillus mulundensis, Berkeleyomyces basicola (syn. Thielaviopsis basicola), Ceratocystis smalleyi, two Cercospora beticola strains, Coleophoma cylindrospora, Fusarium fracticaudum, Phialophora cf. hyalina, and Morchella septimelata.</title>
        <authorList>
            <person name="Wingfield B.D."/>
            <person name="Bills G.F."/>
            <person name="Dong Y."/>
            <person name="Huang W."/>
            <person name="Nel W.J."/>
            <person name="Swalarsk-Parry B.S."/>
            <person name="Vaghefi N."/>
            <person name="Wilken P.M."/>
            <person name="An Z."/>
            <person name="de Beer Z.W."/>
            <person name="De Vos L."/>
            <person name="Chen L."/>
            <person name="Duong T.A."/>
            <person name="Gao Y."/>
            <person name="Hammerbacher A."/>
            <person name="Kikkert J.R."/>
            <person name="Li Y."/>
            <person name="Li H."/>
            <person name="Li K."/>
            <person name="Li Q."/>
            <person name="Liu X."/>
            <person name="Ma X."/>
            <person name="Naidoo K."/>
            <person name="Pethybridge S.J."/>
            <person name="Sun J."/>
            <person name="Steenkamp E.T."/>
            <person name="van der Nest M.A."/>
            <person name="van Wyk S."/>
            <person name="Wingfield M.J."/>
            <person name="Xiong C."/>
            <person name="Yue Q."/>
            <person name="Zhang X."/>
        </authorList>
    </citation>
    <scope>NUCLEOTIDE SEQUENCE [LARGE SCALE GENOMIC DNA]</scope>
    <source>
        <strain evidence="3 4">BP 5553</strain>
    </source>
</reference>
<dbReference type="Pfam" id="PF00248">
    <property type="entry name" value="Aldo_ket_red"/>
    <property type="match status" value="1"/>
</dbReference>
<dbReference type="InterPro" id="IPR036812">
    <property type="entry name" value="NAD(P)_OxRdtase_dom_sf"/>
</dbReference>
<dbReference type="RefSeq" id="XP_031868756.1">
    <property type="nucleotide sequence ID" value="XM_032015335.1"/>
</dbReference>
<dbReference type="SUPFAM" id="SSF51430">
    <property type="entry name" value="NAD(P)-linked oxidoreductase"/>
    <property type="match status" value="1"/>
</dbReference>
<dbReference type="CDD" id="cd19075">
    <property type="entry name" value="AKR_AKR7A1-5"/>
    <property type="match status" value="1"/>
</dbReference>
<gene>
    <name evidence="3" type="ORF">BP5553_06712</name>
</gene>
<dbReference type="GO" id="GO:0005829">
    <property type="term" value="C:cytosol"/>
    <property type="evidence" value="ECO:0007669"/>
    <property type="project" value="TreeGrafter"/>
</dbReference>
<feature type="domain" description="NADP-dependent oxidoreductase" evidence="2">
    <location>
        <begin position="8"/>
        <end position="310"/>
    </location>
</feature>
<keyword evidence="1" id="KW-0560">Oxidoreductase</keyword>
<dbReference type="GO" id="GO:0016491">
    <property type="term" value="F:oxidoreductase activity"/>
    <property type="evidence" value="ECO:0007669"/>
    <property type="project" value="UniProtKB-KW"/>
</dbReference>
<protein>
    <submittedName>
        <fullName evidence="3">Putative Aldo reductase</fullName>
    </submittedName>
</protein>
<dbReference type="Proteomes" id="UP000254866">
    <property type="component" value="Unassembled WGS sequence"/>
</dbReference>
<dbReference type="PANTHER" id="PTHR43364">
    <property type="entry name" value="NADH-SPECIFIC METHYLGLYOXAL REDUCTASE-RELATED"/>
    <property type="match status" value="1"/>
</dbReference>
<name>A0A370TKP8_9HELO</name>
<evidence type="ECO:0000313" key="4">
    <source>
        <dbReference type="Proteomes" id="UP000254866"/>
    </source>
</evidence>
<evidence type="ECO:0000256" key="1">
    <source>
        <dbReference type="ARBA" id="ARBA00023002"/>
    </source>
</evidence>
<keyword evidence="4" id="KW-1185">Reference proteome</keyword>
<sequence length="323" mass="35425">MFPDSVPRLIFGAASFGDAFREPENVQSILELLKSHDIKYLDTAGRYPPTNPGRSEELIGLVKAAQQGFTIDTKILAGTGDGSGELARENIEKSVSTSLKRLGIEKIHVLHIHRPDPQTPLEEQAAGLNAMHKQGKFTALGVSNFFPQTLRDFLAVCDKNGFIKPTVYQGDYSMINRGMEKHLLPILREHGIVFNAFRSLASGFLSGSVTSGAIEGTRFGGDGRVSQYMNKIYSNEPLHNAQKKLAESTKEIGISPIEAALRWAMYHSALQKGDGIILGASKEAQIVNNLKSIAKGPLPESIVTAIEDIWTELKADKEENYIY</sequence>
<organism evidence="3 4">
    <name type="scientific">Venustampulla echinocandica</name>
    <dbReference type="NCBI Taxonomy" id="2656787"/>
    <lineage>
        <taxon>Eukaryota</taxon>
        <taxon>Fungi</taxon>
        <taxon>Dikarya</taxon>
        <taxon>Ascomycota</taxon>
        <taxon>Pezizomycotina</taxon>
        <taxon>Leotiomycetes</taxon>
        <taxon>Helotiales</taxon>
        <taxon>Pleuroascaceae</taxon>
        <taxon>Venustampulla</taxon>
    </lineage>
</organism>
<dbReference type="EMBL" id="NPIC01000005">
    <property type="protein sequence ID" value="RDL36100.1"/>
    <property type="molecule type" value="Genomic_DNA"/>
</dbReference>
<dbReference type="PANTHER" id="PTHR43364:SF4">
    <property type="entry name" value="NAD(P)-LINKED OXIDOREDUCTASE SUPERFAMILY PROTEIN"/>
    <property type="match status" value="1"/>
</dbReference>
<dbReference type="InterPro" id="IPR050523">
    <property type="entry name" value="AKR_Detox_Biosynth"/>
</dbReference>
<dbReference type="Gene3D" id="3.20.20.100">
    <property type="entry name" value="NADP-dependent oxidoreductase domain"/>
    <property type="match status" value="1"/>
</dbReference>
<dbReference type="OrthoDB" id="48988at2759"/>